<dbReference type="Proteomes" id="UP000266340">
    <property type="component" value="Unassembled WGS sequence"/>
</dbReference>
<name>A0A398CLL9_9BACL</name>
<dbReference type="PANTHER" id="PTHR30535">
    <property type="entry name" value="VITAMIN B12-BINDING PROTEIN"/>
    <property type="match status" value="1"/>
</dbReference>
<dbReference type="Pfam" id="PF01497">
    <property type="entry name" value="Peripla_BP_2"/>
    <property type="match status" value="1"/>
</dbReference>
<evidence type="ECO:0000313" key="4">
    <source>
        <dbReference type="Proteomes" id="UP000266340"/>
    </source>
</evidence>
<feature type="domain" description="Fe/B12 periplasmic-binding" evidence="2">
    <location>
        <begin position="47"/>
        <end position="304"/>
    </location>
</feature>
<dbReference type="PANTHER" id="PTHR30535:SF34">
    <property type="entry name" value="MOLYBDATE-BINDING PROTEIN MOLA"/>
    <property type="match status" value="1"/>
</dbReference>
<evidence type="ECO:0000313" key="3">
    <source>
        <dbReference type="EMBL" id="RIE03150.1"/>
    </source>
</evidence>
<organism evidence="3 4">
    <name type="scientific">Cohnella faecalis</name>
    <dbReference type="NCBI Taxonomy" id="2315694"/>
    <lineage>
        <taxon>Bacteria</taxon>
        <taxon>Bacillati</taxon>
        <taxon>Bacillota</taxon>
        <taxon>Bacilli</taxon>
        <taxon>Bacillales</taxon>
        <taxon>Paenibacillaceae</taxon>
        <taxon>Cohnella</taxon>
    </lineage>
</organism>
<accession>A0A398CLL9</accession>
<dbReference type="EMBL" id="QXJM01000039">
    <property type="protein sequence ID" value="RIE03150.1"/>
    <property type="molecule type" value="Genomic_DNA"/>
</dbReference>
<protein>
    <submittedName>
        <fullName evidence="3">ABC transporter substrate-binding protein</fullName>
    </submittedName>
</protein>
<dbReference type="Gene3D" id="3.40.50.1980">
    <property type="entry name" value="Nitrogenase molybdenum iron protein domain"/>
    <property type="match status" value="2"/>
</dbReference>
<dbReference type="InterPro" id="IPR050902">
    <property type="entry name" value="ABC_Transporter_SBP"/>
</dbReference>
<proteinExistence type="inferred from homology"/>
<evidence type="ECO:0000256" key="1">
    <source>
        <dbReference type="ARBA" id="ARBA00008814"/>
    </source>
</evidence>
<reference evidence="3 4" key="1">
    <citation type="submission" date="2018-09" db="EMBL/GenBank/DDBJ databases">
        <title>Cohnella cavernae sp. nov., isolated from a karst cave.</title>
        <authorList>
            <person name="Zhu H."/>
        </authorList>
    </citation>
    <scope>NUCLEOTIDE SEQUENCE [LARGE SCALE GENOMIC DNA]</scope>
    <source>
        <strain evidence="3 4">K2E09-144</strain>
    </source>
</reference>
<comment type="similarity">
    <text evidence="1">Belongs to the bacterial solute-binding protein 8 family.</text>
</comment>
<dbReference type="SUPFAM" id="SSF53807">
    <property type="entry name" value="Helical backbone' metal receptor"/>
    <property type="match status" value="1"/>
</dbReference>
<dbReference type="AlphaFoldDB" id="A0A398CLL9"/>
<dbReference type="OrthoDB" id="9816357at2"/>
<evidence type="ECO:0000259" key="2">
    <source>
        <dbReference type="PROSITE" id="PS50983"/>
    </source>
</evidence>
<sequence length="304" mass="32649">MLIPTILLAGVMTGCGAMNASQDASEGKLVVEDFAGRKVAFDETPKRIVALGNGELDIVYALKGTLVGRPDDHGSLPNEAAREVPIVGSVHTVDLEKIAALRPDVVLGNHPINDNDIPKLERIGVKLVLTQANSIEDIRREILLLGKMLGKETLASETVDVMNRKLADIKGRPKGAQRALVVYGAPGTYLAALPNSLAGNLLETAGGYNVASDFPSLQNFPQYAQLNAERVIEANPDLILVMTHGDSEEVEKGFVREMESNPAWNSLAAVRNKRIHVLPSELFGTNPGTRAAEAVERLAELLEP</sequence>
<gene>
    <name evidence="3" type="ORF">D3H35_15995</name>
</gene>
<keyword evidence="4" id="KW-1185">Reference proteome</keyword>
<dbReference type="GO" id="GO:0071281">
    <property type="term" value="P:cellular response to iron ion"/>
    <property type="evidence" value="ECO:0007669"/>
    <property type="project" value="TreeGrafter"/>
</dbReference>
<dbReference type="PROSITE" id="PS50983">
    <property type="entry name" value="FE_B12_PBP"/>
    <property type="match status" value="1"/>
</dbReference>
<comment type="caution">
    <text evidence="3">The sequence shown here is derived from an EMBL/GenBank/DDBJ whole genome shotgun (WGS) entry which is preliminary data.</text>
</comment>
<dbReference type="InterPro" id="IPR002491">
    <property type="entry name" value="ABC_transptr_periplasmic_BD"/>
</dbReference>